<evidence type="ECO:0000259" key="3">
    <source>
        <dbReference type="Pfam" id="PF00266"/>
    </source>
</evidence>
<name>A0A4W5MEA8_9TELE</name>
<keyword evidence="5" id="KW-1185">Reference proteome</keyword>
<organism evidence="4 5">
    <name type="scientific">Hucho hucho</name>
    <name type="common">huchen</name>
    <dbReference type="NCBI Taxonomy" id="62062"/>
    <lineage>
        <taxon>Eukaryota</taxon>
        <taxon>Metazoa</taxon>
        <taxon>Chordata</taxon>
        <taxon>Craniata</taxon>
        <taxon>Vertebrata</taxon>
        <taxon>Euteleostomi</taxon>
        <taxon>Actinopterygii</taxon>
        <taxon>Neopterygii</taxon>
        <taxon>Teleostei</taxon>
        <taxon>Protacanthopterygii</taxon>
        <taxon>Salmoniformes</taxon>
        <taxon>Salmonidae</taxon>
        <taxon>Salmoninae</taxon>
        <taxon>Hucho</taxon>
    </lineage>
</organism>
<dbReference type="STRING" id="62062.ENSHHUP00000036173"/>
<dbReference type="GO" id="GO:0016226">
    <property type="term" value="P:iron-sulfur cluster assembly"/>
    <property type="evidence" value="ECO:0007669"/>
    <property type="project" value="TreeGrafter"/>
</dbReference>
<reference evidence="5" key="1">
    <citation type="submission" date="2018-06" db="EMBL/GenBank/DDBJ databases">
        <title>Genome assembly of Danube salmon.</title>
        <authorList>
            <person name="Macqueen D.J."/>
            <person name="Gundappa M.K."/>
        </authorList>
    </citation>
    <scope>NUCLEOTIDE SEQUENCE [LARGE SCALE GENOMIC DNA]</scope>
</reference>
<dbReference type="InterPro" id="IPR015424">
    <property type="entry name" value="PyrdxlP-dep_Trfase"/>
</dbReference>
<dbReference type="InterPro" id="IPR015421">
    <property type="entry name" value="PyrdxlP-dep_Trfase_major"/>
</dbReference>
<comment type="cofactor">
    <cofactor evidence="1">
        <name>pyridoxal 5'-phosphate</name>
        <dbReference type="ChEBI" id="CHEBI:597326"/>
    </cofactor>
</comment>
<reference evidence="4" key="3">
    <citation type="submission" date="2025-09" db="UniProtKB">
        <authorList>
            <consortium name="Ensembl"/>
        </authorList>
    </citation>
    <scope>IDENTIFICATION</scope>
</reference>
<dbReference type="GO" id="GO:0005739">
    <property type="term" value="C:mitochondrion"/>
    <property type="evidence" value="ECO:0007669"/>
    <property type="project" value="TreeGrafter"/>
</dbReference>
<dbReference type="PANTHER" id="PTHR11601">
    <property type="entry name" value="CYSTEINE DESULFURYLASE FAMILY MEMBER"/>
    <property type="match status" value="1"/>
</dbReference>
<dbReference type="InterPro" id="IPR000192">
    <property type="entry name" value="Aminotrans_V_dom"/>
</dbReference>
<dbReference type="GeneTree" id="ENSGT01030000239402"/>
<feature type="domain" description="Aminotransferase class V" evidence="3">
    <location>
        <begin position="2"/>
        <end position="81"/>
    </location>
</feature>
<dbReference type="Pfam" id="PF00266">
    <property type="entry name" value="Aminotran_5"/>
    <property type="match status" value="1"/>
</dbReference>
<dbReference type="GO" id="GO:0005634">
    <property type="term" value="C:nucleus"/>
    <property type="evidence" value="ECO:0007669"/>
    <property type="project" value="TreeGrafter"/>
</dbReference>
<dbReference type="Proteomes" id="UP000314982">
    <property type="component" value="Unassembled WGS sequence"/>
</dbReference>
<comment type="similarity">
    <text evidence="2">Belongs to the class-V pyridoxal-phosphate-dependent aminotransferase family. NifS/IscS subfamily.</text>
</comment>
<dbReference type="PANTHER" id="PTHR11601:SF34">
    <property type="entry name" value="CYSTEINE DESULFURASE"/>
    <property type="match status" value="1"/>
</dbReference>
<dbReference type="AlphaFoldDB" id="A0A4W5MEA8"/>
<evidence type="ECO:0000313" key="4">
    <source>
        <dbReference type="Ensembl" id="ENSHHUP00000036173.1"/>
    </source>
</evidence>
<evidence type="ECO:0000256" key="2">
    <source>
        <dbReference type="ARBA" id="ARBA00006490"/>
    </source>
</evidence>
<dbReference type="SUPFAM" id="SSF53383">
    <property type="entry name" value="PLP-dependent transferases"/>
    <property type="match status" value="1"/>
</dbReference>
<dbReference type="GO" id="GO:0005829">
    <property type="term" value="C:cytosol"/>
    <property type="evidence" value="ECO:0007669"/>
    <property type="project" value="TreeGrafter"/>
</dbReference>
<dbReference type="GO" id="GO:0031071">
    <property type="term" value="F:cysteine desulfurase activity"/>
    <property type="evidence" value="ECO:0007669"/>
    <property type="project" value="TreeGrafter"/>
</dbReference>
<sequence length="137" mass="15564">MDFQTTTPMDSRVLDAMLPYKVNYYGNPHSRIHANGWQSALEKQVADLIAADPRTESVFVSTHNAKKKHIITTQTEHKCTNGQVDQQAKQSEMVGVNLVSNQILFVTCAEYNRCRPYSEMLTYKPLNNNALTLFSRP</sequence>
<proteinExistence type="inferred from homology"/>
<accession>A0A4W5MEA8</accession>
<reference evidence="4" key="2">
    <citation type="submission" date="2025-08" db="UniProtKB">
        <authorList>
            <consortium name="Ensembl"/>
        </authorList>
    </citation>
    <scope>IDENTIFICATION</scope>
</reference>
<dbReference type="Ensembl" id="ENSHHUT00000037613.1">
    <property type="protein sequence ID" value="ENSHHUP00000036173.1"/>
    <property type="gene ID" value="ENSHHUG00000022730.1"/>
</dbReference>
<protein>
    <recommendedName>
        <fullName evidence="3">Aminotransferase class V domain-containing protein</fullName>
    </recommendedName>
</protein>
<evidence type="ECO:0000256" key="1">
    <source>
        <dbReference type="ARBA" id="ARBA00001933"/>
    </source>
</evidence>
<dbReference type="Gene3D" id="3.40.640.10">
    <property type="entry name" value="Type I PLP-dependent aspartate aminotransferase-like (Major domain)"/>
    <property type="match status" value="1"/>
</dbReference>
<evidence type="ECO:0000313" key="5">
    <source>
        <dbReference type="Proteomes" id="UP000314982"/>
    </source>
</evidence>